<dbReference type="GO" id="GO:0032259">
    <property type="term" value="P:methylation"/>
    <property type="evidence" value="ECO:0007669"/>
    <property type="project" value="InterPro"/>
</dbReference>
<dbReference type="GO" id="GO:0003676">
    <property type="term" value="F:nucleic acid binding"/>
    <property type="evidence" value="ECO:0007669"/>
    <property type="project" value="InterPro"/>
</dbReference>
<dbReference type="Pfam" id="PF05063">
    <property type="entry name" value="MT-A70"/>
    <property type="match status" value="1"/>
</dbReference>
<dbReference type="InterPro" id="IPR002052">
    <property type="entry name" value="DNA_methylase_N6_adenine_CS"/>
</dbReference>
<dbReference type="PANTHER" id="PTHR12829">
    <property type="entry name" value="N6-ADENOSINE-METHYLTRANSFERASE"/>
    <property type="match status" value="1"/>
</dbReference>
<evidence type="ECO:0000256" key="1">
    <source>
        <dbReference type="PROSITE-ProRule" id="PRU00489"/>
    </source>
</evidence>
<accession>A0A0F8XFN3</accession>
<dbReference type="AlphaFoldDB" id="A0A0F8XFN3"/>
<gene>
    <name evidence="3" type="ORF">ARAM_001439</name>
</gene>
<evidence type="ECO:0000313" key="4">
    <source>
        <dbReference type="Proteomes" id="UP000034291"/>
    </source>
</evidence>
<dbReference type="GO" id="GO:0005634">
    <property type="term" value="C:nucleus"/>
    <property type="evidence" value="ECO:0007669"/>
    <property type="project" value="TreeGrafter"/>
</dbReference>
<dbReference type="Proteomes" id="UP000034291">
    <property type="component" value="Unassembled WGS sequence"/>
</dbReference>
<dbReference type="InterPro" id="IPR029063">
    <property type="entry name" value="SAM-dependent_MTases_sf"/>
</dbReference>
<dbReference type="GO" id="GO:0008168">
    <property type="term" value="F:methyltransferase activity"/>
    <property type="evidence" value="ECO:0007669"/>
    <property type="project" value="InterPro"/>
</dbReference>
<feature type="compositionally biased region" description="Polar residues" evidence="2">
    <location>
        <begin position="29"/>
        <end position="44"/>
    </location>
</feature>
<evidence type="ECO:0008006" key="5">
    <source>
        <dbReference type="Google" id="ProtNLM"/>
    </source>
</evidence>
<feature type="region of interest" description="Disordered" evidence="2">
    <location>
        <begin position="29"/>
        <end position="74"/>
    </location>
</feature>
<dbReference type="InterPro" id="IPR007757">
    <property type="entry name" value="MT-A70-like"/>
</dbReference>
<dbReference type="PROSITE" id="PS51143">
    <property type="entry name" value="MT_A70"/>
    <property type="match status" value="1"/>
</dbReference>
<comment type="similarity">
    <text evidence="1">Belongs to the MT-A70-like family.</text>
</comment>
<dbReference type="SUPFAM" id="SSF53335">
    <property type="entry name" value="S-adenosyl-L-methionine-dependent methyltransferases"/>
    <property type="match status" value="1"/>
</dbReference>
<reference evidence="3 4" key="1">
    <citation type="submission" date="2015-02" db="EMBL/GenBank/DDBJ databases">
        <title>Draft Genome Sequences of Two Closely-Related Aflatoxigenic Aspergillus Species Obtained from the Cote d'Ivoire.</title>
        <authorList>
            <person name="Moore G.G."/>
            <person name="Beltz S.B."/>
            <person name="Mack B.M."/>
        </authorList>
    </citation>
    <scope>NUCLEOTIDE SEQUENCE [LARGE SCALE GENOMIC DNA]</scope>
    <source>
        <strain evidence="3 4">SRRC1468</strain>
    </source>
</reference>
<dbReference type="STRING" id="308745.A0A0F8XFN3"/>
<evidence type="ECO:0000256" key="2">
    <source>
        <dbReference type="SAM" id="MobiDB-lite"/>
    </source>
</evidence>
<comment type="caution">
    <text evidence="3">The sequence shown here is derived from an EMBL/GenBank/DDBJ whole genome shotgun (WGS) entry which is preliminary data.</text>
</comment>
<feature type="region of interest" description="Disordered" evidence="2">
    <location>
        <begin position="167"/>
        <end position="186"/>
    </location>
</feature>
<sequence>MGETPSILYENSGGTIFLVDIPASIESAQKPSAQCSSRGTNANQRRPRHKATKTHILSSRPLGTPYPGSSEPKTKAAREKVLGRIPASELEFYAEVQPLIVNALNHIRENRQPGDSWCTLRSVFEYGCPDPEHSGKPDKSQRGKKRMRESVPKLLSNEFQFLTGDSKVDQEAQRQDASSDPPLILSPGVNRFDSMSEISNTLARNTSFQEAVIQVRCHCDVEEESSVSIVSADELSQNGQQHHHYHTFYVPPSSNLLLRKLPITPSCTNVQQSPPMQPIPGLPRDQKFNLILFDPPWSNRSVRRSGHYHTQCYLDDDSLSRKISDILKIHSTDTTIWAPNSSIAAIWVTNSAKSKKIACNALHEAGFMVCEEWIWIKTTTKGEPVTPLEGLWRKPYEVLVIGKRACNQWKTRGPNQIFQRVIAAVPDVHSRKPHLRDLFEKVFFSPEDVPNPFNRGRTYSALEVFARNLTAGWWACGDEVLLFNSEEWWI</sequence>
<name>A0A0F8XFN3_9EURO</name>
<keyword evidence="4" id="KW-1185">Reference proteome</keyword>
<evidence type="ECO:0000313" key="3">
    <source>
        <dbReference type="EMBL" id="KKK22402.1"/>
    </source>
</evidence>
<dbReference type="PROSITE" id="PS00092">
    <property type="entry name" value="N6_MTASE"/>
    <property type="match status" value="1"/>
</dbReference>
<dbReference type="OrthoDB" id="61116at2759"/>
<organism evidence="3 4">
    <name type="scientific">Aspergillus rambellii</name>
    <dbReference type="NCBI Taxonomy" id="308745"/>
    <lineage>
        <taxon>Eukaryota</taxon>
        <taxon>Fungi</taxon>
        <taxon>Dikarya</taxon>
        <taxon>Ascomycota</taxon>
        <taxon>Pezizomycotina</taxon>
        <taxon>Eurotiomycetes</taxon>
        <taxon>Eurotiomycetidae</taxon>
        <taxon>Eurotiales</taxon>
        <taxon>Aspergillaceae</taxon>
        <taxon>Aspergillus</taxon>
        <taxon>Aspergillus subgen. Nidulantes</taxon>
    </lineage>
</organism>
<feature type="region of interest" description="Disordered" evidence="2">
    <location>
        <begin position="128"/>
        <end position="150"/>
    </location>
</feature>
<dbReference type="PANTHER" id="PTHR12829:SF4">
    <property type="entry name" value="N(6)-ADENINE-SPECIFIC METHYLTRANSFERASE METTL4"/>
    <property type="match status" value="1"/>
</dbReference>
<feature type="compositionally biased region" description="Basic and acidic residues" evidence="2">
    <location>
        <begin position="130"/>
        <end position="141"/>
    </location>
</feature>
<dbReference type="EMBL" id="JZBS01001500">
    <property type="protein sequence ID" value="KKK22402.1"/>
    <property type="molecule type" value="Genomic_DNA"/>
</dbReference>
<protein>
    <recommendedName>
        <fullName evidence="5">MT-A70 family</fullName>
    </recommendedName>
</protein>
<proteinExistence type="inferred from homology"/>